<feature type="domain" description="GGDEF" evidence="5">
    <location>
        <begin position="486"/>
        <end position="617"/>
    </location>
</feature>
<dbReference type="GO" id="GO:1902201">
    <property type="term" value="P:negative regulation of bacterial-type flagellum-dependent cell motility"/>
    <property type="evidence" value="ECO:0007669"/>
    <property type="project" value="TreeGrafter"/>
</dbReference>
<dbReference type="Pfam" id="PF07695">
    <property type="entry name" value="7TMR-DISM_7TM"/>
    <property type="match status" value="1"/>
</dbReference>
<feature type="transmembrane region" description="Helical" evidence="4">
    <location>
        <begin position="269"/>
        <end position="291"/>
    </location>
</feature>
<dbReference type="InterPro" id="IPR000160">
    <property type="entry name" value="GGDEF_dom"/>
</dbReference>
<keyword evidence="4" id="KW-0812">Transmembrane</keyword>
<dbReference type="EC" id="2.7.7.65" evidence="2"/>
<dbReference type="Pfam" id="PF00990">
    <property type="entry name" value="GGDEF"/>
    <property type="match status" value="1"/>
</dbReference>
<dbReference type="InterPro" id="IPR011622">
    <property type="entry name" value="7TMR_DISM_rcpt_extracell_dom2"/>
</dbReference>
<dbReference type="STRING" id="658218.SAMN05216562_3263"/>
<dbReference type="InterPro" id="IPR043128">
    <property type="entry name" value="Rev_trsase/Diguanyl_cyclase"/>
</dbReference>
<dbReference type="InterPro" id="IPR011623">
    <property type="entry name" value="7TMR_DISM_rcpt_extracell_dom1"/>
</dbReference>
<keyword evidence="7" id="KW-1185">Reference proteome</keyword>
<feature type="transmembrane region" description="Helical" evidence="4">
    <location>
        <begin position="328"/>
        <end position="348"/>
    </location>
</feature>
<dbReference type="SMART" id="SM00267">
    <property type="entry name" value="GGDEF"/>
    <property type="match status" value="1"/>
</dbReference>
<dbReference type="Proteomes" id="UP000198658">
    <property type="component" value="Unassembled WGS sequence"/>
</dbReference>
<name>A0A1H4BEX2_9GAMM</name>
<dbReference type="GO" id="GO:0005886">
    <property type="term" value="C:plasma membrane"/>
    <property type="evidence" value="ECO:0007669"/>
    <property type="project" value="TreeGrafter"/>
</dbReference>
<dbReference type="CDD" id="cd01949">
    <property type="entry name" value="GGDEF"/>
    <property type="match status" value="1"/>
</dbReference>
<evidence type="ECO:0000313" key="6">
    <source>
        <dbReference type="EMBL" id="SEA46709.1"/>
    </source>
</evidence>
<dbReference type="GO" id="GO:0043709">
    <property type="term" value="P:cell adhesion involved in single-species biofilm formation"/>
    <property type="evidence" value="ECO:0007669"/>
    <property type="project" value="TreeGrafter"/>
</dbReference>
<evidence type="ECO:0000259" key="5">
    <source>
        <dbReference type="PROSITE" id="PS50887"/>
    </source>
</evidence>
<evidence type="ECO:0000256" key="2">
    <source>
        <dbReference type="ARBA" id="ARBA00012528"/>
    </source>
</evidence>
<evidence type="ECO:0000256" key="3">
    <source>
        <dbReference type="SAM" id="Coils"/>
    </source>
</evidence>
<dbReference type="PANTHER" id="PTHR45138">
    <property type="entry name" value="REGULATORY COMPONENTS OF SENSORY TRANSDUCTION SYSTEM"/>
    <property type="match status" value="1"/>
</dbReference>
<keyword evidence="4" id="KW-1133">Transmembrane helix</keyword>
<feature type="coiled-coil region" evidence="3">
    <location>
        <begin position="409"/>
        <end position="455"/>
    </location>
</feature>
<dbReference type="NCBIfam" id="TIGR00254">
    <property type="entry name" value="GGDEF"/>
    <property type="match status" value="1"/>
</dbReference>
<dbReference type="SUPFAM" id="SSF55073">
    <property type="entry name" value="Nucleotide cyclase"/>
    <property type="match status" value="1"/>
</dbReference>
<reference evidence="7" key="1">
    <citation type="submission" date="2016-10" db="EMBL/GenBank/DDBJ databases">
        <authorList>
            <person name="Varghese N."/>
            <person name="Submissions S."/>
        </authorList>
    </citation>
    <scope>NUCLEOTIDE SEQUENCE [LARGE SCALE GENOMIC DNA]</scope>
    <source>
        <strain evidence="7">CGMCC 1.10657</strain>
    </source>
</reference>
<keyword evidence="4" id="KW-0472">Membrane</keyword>
<evidence type="ECO:0000256" key="4">
    <source>
        <dbReference type="SAM" id="Phobius"/>
    </source>
</evidence>
<feature type="transmembrane region" description="Helical" evidence="4">
    <location>
        <begin position="237"/>
        <end position="257"/>
    </location>
</feature>
<dbReference type="Gene3D" id="2.60.40.2380">
    <property type="match status" value="1"/>
</dbReference>
<organism evidence="6 7">
    <name type="scientific">Microbulbifer marinus</name>
    <dbReference type="NCBI Taxonomy" id="658218"/>
    <lineage>
        <taxon>Bacteria</taxon>
        <taxon>Pseudomonadati</taxon>
        <taxon>Pseudomonadota</taxon>
        <taxon>Gammaproteobacteria</taxon>
        <taxon>Cellvibrionales</taxon>
        <taxon>Microbulbiferaceae</taxon>
        <taxon>Microbulbifer</taxon>
    </lineage>
</organism>
<feature type="transmembrane region" description="Helical" evidence="4">
    <location>
        <begin position="208"/>
        <end position="230"/>
    </location>
</feature>
<dbReference type="EMBL" id="FNQO01000005">
    <property type="protein sequence ID" value="SEA46709.1"/>
    <property type="molecule type" value="Genomic_DNA"/>
</dbReference>
<evidence type="ECO:0000313" key="7">
    <source>
        <dbReference type="Proteomes" id="UP000198658"/>
    </source>
</evidence>
<gene>
    <name evidence="6" type="ORF">SAMN05216562_3263</name>
</gene>
<evidence type="ECO:0000256" key="1">
    <source>
        <dbReference type="ARBA" id="ARBA00001946"/>
    </source>
</evidence>
<dbReference type="InterPro" id="IPR029787">
    <property type="entry name" value="Nucleotide_cyclase"/>
</dbReference>
<dbReference type="Gene3D" id="3.30.70.270">
    <property type="match status" value="1"/>
</dbReference>
<feature type="transmembrane region" description="Helical" evidence="4">
    <location>
        <begin position="303"/>
        <end position="322"/>
    </location>
</feature>
<dbReference type="AlphaFoldDB" id="A0A1H4BEX2"/>
<feature type="transmembrane region" description="Helical" evidence="4">
    <location>
        <begin position="22"/>
        <end position="44"/>
    </location>
</feature>
<comment type="cofactor">
    <cofactor evidence="1">
        <name>Mg(2+)</name>
        <dbReference type="ChEBI" id="CHEBI:18420"/>
    </cofactor>
</comment>
<dbReference type="RefSeq" id="WP_244506301.1">
    <property type="nucleotide sequence ID" value="NZ_FNQO01000005.1"/>
</dbReference>
<dbReference type="PROSITE" id="PS50887">
    <property type="entry name" value="GGDEF"/>
    <property type="match status" value="1"/>
</dbReference>
<dbReference type="FunFam" id="3.30.70.270:FF:000001">
    <property type="entry name" value="Diguanylate cyclase domain protein"/>
    <property type="match status" value="1"/>
</dbReference>
<dbReference type="PANTHER" id="PTHR45138:SF5">
    <property type="entry name" value="BIFUNCTIONAL PERIPLASMIC SUBSTRATE BINDING PROTEIN_CYTOPLASMIC DIGUANYLATE CYCLASE"/>
    <property type="match status" value="1"/>
</dbReference>
<sequence length="628" mass="70710">MNKNPSSGPRYRGIRDIFRGQILIKYLAAVIFLLPLSVLAQLPIEVGAHEDGRKLTGLAEIWHDVDGTSDLGAAREAYLRGKFQPLDSAGSTGLQPGAFWSRFALKNTTDSPLTLHIEYVDHQLIGLEAFARRLADGADFRRIGGMSLSDPFSAREVSHNRFVFELMLPPGATNELLVKFSSDELGVVFPSMRIWDPKSLQAASKLEAGVMAFLFGGYFLMSIFALIGGITSRGSIFYIYSIYSASKIAVWCTILGYTHQYLITEHFHWSYMSFAGAVTILCGLVFSRRFLQTRSYTPRLDYLLRFMLANAVFLLVCALLKLTALSVISITIALLLYPLIVIVAFVRWRQGYKEAVVFALAWGLLVFGLVVQAMRDLGYVEHNFINYYWPPVASFFEMLTIMAAIGLMVRRLRSLKEQAEKKYTEQLEVSKAQLEQQVQLRTRELKDAKERAEQEARTDPLTGIFNRRSFFAEGEHLLKLAQRKHFPLSLLMLDIDHFKSINDEHGHATGDLALRAFSRAIATHIRDIDVFGRIGGEEFALLLSEKRQGALDTAQRLRREIASIELDTAGEPLRFTASIGIAHFQQQADIDELLHMADCALYQAKRQGRDRIVEFSEAEQVAEAEASE</sequence>
<dbReference type="InterPro" id="IPR050469">
    <property type="entry name" value="Diguanylate_Cyclase"/>
</dbReference>
<keyword evidence="3" id="KW-0175">Coiled coil</keyword>
<feature type="transmembrane region" description="Helical" evidence="4">
    <location>
        <begin position="387"/>
        <end position="409"/>
    </location>
</feature>
<proteinExistence type="predicted"/>
<feature type="transmembrane region" description="Helical" evidence="4">
    <location>
        <begin position="355"/>
        <end position="375"/>
    </location>
</feature>
<dbReference type="GO" id="GO:0052621">
    <property type="term" value="F:diguanylate cyclase activity"/>
    <property type="evidence" value="ECO:0007669"/>
    <property type="project" value="UniProtKB-EC"/>
</dbReference>
<protein>
    <recommendedName>
        <fullName evidence="2">diguanylate cyclase</fullName>
        <ecNumber evidence="2">2.7.7.65</ecNumber>
    </recommendedName>
</protein>
<accession>A0A1H4BEX2</accession>
<dbReference type="Pfam" id="PF07696">
    <property type="entry name" value="7TMR-DISMED2"/>
    <property type="match status" value="1"/>
</dbReference>